<dbReference type="OrthoDB" id="2241241at2759"/>
<name>A0A6A6FJE1_9PEZI</name>
<organism evidence="9 10">
    <name type="scientific">Cercospora zeae-maydis SCOH1-5</name>
    <dbReference type="NCBI Taxonomy" id="717836"/>
    <lineage>
        <taxon>Eukaryota</taxon>
        <taxon>Fungi</taxon>
        <taxon>Dikarya</taxon>
        <taxon>Ascomycota</taxon>
        <taxon>Pezizomycotina</taxon>
        <taxon>Dothideomycetes</taxon>
        <taxon>Dothideomycetidae</taxon>
        <taxon>Mycosphaerellales</taxon>
        <taxon>Mycosphaerellaceae</taxon>
        <taxon>Cercospora</taxon>
    </lineage>
</organism>
<evidence type="ECO:0000313" key="9">
    <source>
        <dbReference type="EMBL" id="KAF2213589.1"/>
    </source>
</evidence>
<evidence type="ECO:0000313" key="10">
    <source>
        <dbReference type="Proteomes" id="UP000799539"/>
    </source>
</evidence>
<dbReference type="AlphaFoldDB" id="A0A6A6FJE1"/>
<evidence type="ECO:0000256" key="7">
    <source>
        <dbReference type="SAM" id="SignalP"/>
    </source>
</evidence>
<gene>
    <name evidence="9" type="ORF">CERZMDRAFT_105722</name>
</gene>
<dbReference type="PROSITE" id="PS50850">
    <property type="entry name" value="MFS"/>
    <property type="match status" value="1"/>
</dbReference>
<evidence type="ECO:0000256" key="2">
    <source>
        <dbReference type="ARBA" id="ARBA00022692"/>
    </source>
</evidence>
<dbReference type="Proteomes" id="UP000799539">
    <property type="component" value="Unassembled WGS sequence"/>
</dbReference>
<feature type="transmembrane region" description="Helical" evidence="6">
    <location>
        <begin position="524"/>
        <end position="547"/>
    </location>
</feature>
<dbReference type="GO" id="GO:0005886">
    <property type="term" value="C:plasma membrane"/>
    <property type="evidence" value="ECO:0007669"/>
    <property type="project" value="TreeGrafter"/>
</dbReference>
<dbReference type="InterPro" id="IPR036259">
    <property type="entry name" value="MFS_trans_sf"/>
</dbReference>
<feature type="chain" id="PRO_5025346988" description="Major facilitator superfamily (MFS) profile domain-containing protein" evidence="7">
    <location>
        <begin position="20"/>
        <end position="747"/>
    </location>
</feature>
<feature type="transmembrane region" description="Helical" evidence="6">
    <location>
        <begin position="449"/>
        <end position="470"/>
    </location>
</feature>
<feature type="domain" description="Major facilitator superfamily (MFS) profile" evidence="8">
    <location>
        <begin position="211"/>
        <end position="716"/>
    </location>
</feature>
<feature type="signal peptide" evidence="7">
    <location>
        <begin position="1"/>
        <end position="19"/>
    </location>
</feature>
<keyword evidence="3 6" id="KW-1133">Transmembrane helix</keyword>
<keyword evidence="10" id="KW-1185">Reference proteome</keyword>
<evidence type="ECO:0000256" key="6">
    <source>
        <dbReference type="SAM" id="Phobius"/>
    </source>
</evidence>
<accession>A0A6A6FJE1</accession>
<feature type="transmembrane region" description="Helical" evidence="6">
    <location>
        <begin position="690"/>
        <end position="711"/>
    </location>
</feature>
<sequence>MHFPRLALIAASLAASSMAQQGPPTSCGSLYHNSNGFTSSGYICSPDGSEVQYCDMNSNPPKVTSEFCGYGDCWYAQNPGVKNDPSELSCYYGRQYDQRNRARGPTDCSQIDGYGYICSTDYTTLQFCAGGGSGTAFDYIPCGSPSCFASTSGSQGQCLDAATDFELASLNGDASDCRDVSLDDDEYDSASSTIVHEKSNYDELDDDYGGAAMMEGVVAVWRTWDKYFEFDASITSSYETYALSDFLDLSMQGTLDVIGAIVSAGVKIPIAKISDVIGRGETYILMVLFLLASYVLHAAAPGFKTYLIGSILYTIGKAGIALTNMVVVSDVTSMRSRTFAVNLLYSPFVIVTWASGIIVDQVKNGIGWRWGYGMFVLITPIGASLFVAMLLSLQRRARRAGYATSKKMTLYQFCSRIDVGGSLLISTAAAFILLPVTLAAQSEDHWNSAWVKILIVLGIILLLLVVPYEALVARHPVLPLRYLRISSITIAFIGCAVDACGYKITHTYLVPWSIAAHNFSARNAMYLSHIHSVTTLLTGIFVGWLVYRTKTYKWVCVFGSIIRLIGYGLMIRIRTNDSTTLELFGVQMIQGLGSGFLETTMFVAAQIPVPHGELAQVTALIAMSAHMGSGIGSATAGGIYTTSMKDRLSARLGVNAKPGEIRSLYDSITGTLPSWGTQDREAVAAAYSDVMGYMTVVALWVAVPVVILALLMPNNKLGDGNNLREANGDEPQSDKEHLVPDRMMEFE</sequence>
<feature type="transmembrane region" description="Helical" evidence="6">
    <location>
        <begin position="249"/>
        <end position="270"/>
    </location>
</feature>
<dbReference type="EMBL" id="ML992670">
    <property type="protein sequence ID" value="KAF2213589.1"/>
    <property type="molecule type" value="Genomic_DNA"/>
</dbReference>
<feature type="transmembrane region" description="Helical" evidence="6">
    <location>
        <begin position="306"/>
        <end position="327"/>
    </location>
</feature>
<feature type="transmembrane region" description="Helical" evidence="6">
    <location>
        <begin position="339"/>
        <end position="358"/>
    </location>
</feature>
<dbReference type="SUPFAM" id="SSF103473">
    <property type="entry name" value="MFS general substrate transporter"/>
    <property type="match status" value="1"/>
</dbReference>
<feature type="region of interest" description="Disordered" evidence="5">
    <location>
        <begin position="722"/>
        <end position="747"/>
    </location>
</feature>
<evidence type="ECO:0000256" key="5">
    <source>
        <dbReference type="SAM" id="MobiDB-lite"/>
    </source>
</evidence>
<keyword evidence="7" id="KW-0732">Signal</keyword>
<reference evidence="9" key="1">
    <citation type="journal article" date="2020" name="Stud. Mycol.">
        <title>101 Dothideomycetes genomes: a test case for predicting lifestyles and emergence of pathogens.</title>
        <authorList>
            <person name="Haridas S."/>
            <person name="Albert R."/>
            <person name="Binder M."/>
            <person name="Bloem J."/>
            <person name="Labutti K."/>
            <person name="Salamov A."/>
            <person name="Andreopoulos B."/>
            <person name="Baker S."/>
            <person name="Barry K."/>
            <person name="Bills G."/>
            <person name="Bluhm B."/>
            <person name="Cannon C."/>
            <person name="Castanera R."/>
            <person name="Culley D."/>
            <person name="Daum C."/>
            <person name="Ezra D."/>
            <person name="Gonzalez J."/>
            <person name="Henrissat B."/>
            <person name="Kuo A."/>
            <person name="Liang C."/>
            <person name="Lipzen A."/>
            <person name="Lutzoni F."/>
            <person name="Magnuson J."/>
            <person name="Mondo S."/>
            <person name="Nolan M."/>
            <person name="Ohm R."/>
            <person name="Pangilinan J."/>
            <person name="Park H.-J."/>
            <person name="Ramirez L."/>
            <person name="Alfaro M."/>
            <person name="Sun H."/>
            <person name="Tritt A."/>
            <person name="Yoshinaga Y."/>
            <person name="Zwiers L.-H."/>
            <person name="Turgeon B."/>
            <person name="Goodwin S."/>
            <person name="Spatafora J."/>
            <person name="Crous P."/>
            <person name="Grigoriev I."/>
        </authorList>
    </citation>
    <scope>NUCLEOTIDE SEQUENCE</scope>
    <source>
        <strain evidence="9">SCOH1-5</strain>
    </source>
</reference>
<feature type="transmembrane region" description="Helical" evidence="6">
    <location>
        <begin position="282"/>
        <end position="300"/>
    </location>
</feature>
<keyword evidence="2 6" id="KW-0812">Transmembrane</keyword>
<dbReference type="Gene3D" id="1.20.1250.20">
    <property type="entry name" value="MFS general substrate transporter like domains"/>
    <property type="match status" value="2"/>
</dbReference>
<evidence type="ECO:0000256" key="3">
    <source>
        <dbReference type="ARBA" id="ARBA00022989"/>
    </source>
</evidence>
<keyword evidence="4 6" id="KW-0472">Membrane</keyword>
<evidence type="ECO:0000256" key="1">
    <source>
        <dbReference type="ARBA" id="ARBA00004141"/>
    </source>
</evidence>
<protein>
    <recommendedName>
        <fullName evidence="8">Major facilitator superfamily (MFS) profile domain-containing protein</fullName>
    </recommendedName>
</protein>
<comment type="subcellular location">
    <subcellularLocation>
        <location evidence="1">Membrane</location>
        <topology evidence="1">Multi-pass membrane protein</topology>
    </subcellularLocation>
</comment>
<dbReference type="PANTHER" id="PTHR23501">
    <property type="entry name" value="MAJOR FACILITATOR SUPERFAMILY"/>
    <property type="match status" value="1"/>
</dbReference>
<dbReference type="GO" id="GO:0015343">
    <property type="term" value="F:siderophore-iron transmembrane transporter activity"/>
    <property type="evidence" value="ECO:0007669"/>
    <property type="project" value="TreeGrafter"/>
</dbReference>
<dbReference type="InterPro" id="IPR020846">
    <property type="entry name" value="MFS_dom"/>
</dbReference>
<dbReference type="PANTHER" id="PTHR23501:SF200">
    <property type="entry name" value="TRANSPORTER, PUTATIVE (AFU_ORTHOLOGUE AFUA_3G01360)-RELATED"/>
    <property type="match status" value="1"/>
</dbReference>
<feature type="compositionally biased region" description="Basic and acidic residues" evidence="5">
    <location>
        <begin position="732"/>
        <end position="747"/>
    </location>
</feature>
<feature type="transmembrane region" description="Helical" evidence="6">
    <location>
        <begin position="482"/>
        <end position="504"/>
    </location>
</feature>
<feature type="transmembrane region" description="Helical" evidence="6">
    <location>
        <begin position="370"/>
        <end position="393"/>
    </location>
</feature>
<proteinExistence type="predicted"/>
<evidence type="ECO:0000256" key="4">
    <source>
        <dbReference type="ARBA" id="ARBA00023136"/>
    </source>
</evidence>
<evidence type="ECO:0000259" key="8">
    <source>
        <dbReference type="PROSITE" id="PS50850"/>
    </source>
</evidence>
<feature type="transmembrane region" description="Helical" evidence="6">
    <location>
        <begin position="413"/>
        <end position="437"/>
    </location>
</feature>
<feature type="transmembrane region" description="Helical" evidence="6">
    <location>
        <begin position="554"/>
        <end position="573"/>
    </location>
</feature>